<gene>
    <name evidence="1" type="ORF">CGZ75_00100</name>
</gene>
<dbReference type="OrthoDB" id="9914958at2"/>
<dbReference type="RefSeq" id="WP_089521995.1">
    <property type="nucleotide sequence ID" value="NZ_NMUQ01000001.1"/>
</dbReference>
<dbReference type="EMBL" id="NMUQ01000001">
    <property type="protein sequence ID" value="OXM15191.1"/>
    <property type="molecule type" value="Genomic_DNA"/>
</dbReference>
<reference evidence="1 2" key="1">
    <citation type="submission" date="2017-07" db="EMBL/GenBank/DDBJ databases">
        <title>Paenibacillus herberti R33 genome sequencing and assembly.</title>
        <authorList>
            <person name="Su W."/>
        </authorList>
    </citation>
    <scope>NUCLEOTIDE SEQUENCE [LARGE SCALE GENOMIC DNA]</scope>
    <source>
        <strain evidence="1 2">R33</strain>
    </source>
</reference>
<accession>A0A229NZK2</accession>
<keyword evidence="2" id="KW-1185">Reference proteome</keyword>
<sequence>MDFNLITIWNEKEHVLPAGEGLSPYMDQLEELDQTLQEMREYVNRYPEDEMGVLHLQQFERKRAILAGQLMEVETAMLTCSMGNGEFESLQLA</sequence>
<dbReference type="Proteomes" id="UP000215145">
    <property type="component" value="Unassembled WGS sequence"/>
</dbReference>
<evidence type="ECO:0000313" key="1">
    <source>
        <dbReference type="EMBL" id="OXM15191.1"/>
    </source>
</evidence>
<name>A0A229NZK2_9BACL</name>
<proteinExistence type="predicted"/>
<evidence type="ECO:0000313" key="2">
    <source>
        <dbReference type="Proteomes" id="UP000215145"/>
    </source>
</evidence>
<protein>
    <submittedName>
        <fullName evidence="1">Uncharacterized protein</fullName>
    </submittedName>
</protein>
<comment type="caution">
    <text evidence="1">The sequence shown here is derived from an EMBL/GenBank/DDBJ whole genome shotgun (WGS) entry which is preliminary data.</text>
</comment>
<organism evidence="1 2">
    <name type="scientific">Paenibacillus herberti</name>
    <dbReference type="NCBI Taxonomy" id="1619309"/>
    <lineage>
        <taxon>Bacteria</taxon>
        <taxon>Bacillati</taxon>
        <taxon>Bacillota</taxon>
        <taxon>Bacilli</taxon>
        <taxon>Bacillales</taxon>
        <taxon>Paenibacillaceae</taxon>
        <taxon>Paenibacillus</taxon>
    </lineage>
</organism>
<dbReference type="AlphaFoldDB" id="A0A229NZK2"/>